<dbReference type="Pfam" id="PF00549">
    <property type="entry name" value="Ligase_CoA"/>
    <property type="match status" value="1"/>
</dbReference>
<keyword evidence="5 7" id="KW-0547">Nucleotide-binding</keyword>
<dbReference type="InterPro" id="IPR017866">
    <property type="entry name" value="Succ-CoA_synthase_bsu_CS"/>
</dbReference>
<feature type="binding site" evidence="7">
    <location>
        <begin position="350"/>
        <end position="352"/>
    </location>
    <ligand>
        <name>substrate</name>
        <note>ligand shared with subunit alpha</note>
    </ligand>
</feature>
<dbReference type="PIRSF" id="PIRSF001554">
    <property type="entry name" value="SucCS_beta"/>
    <property type="match status" value="1"/>
</dbReference>
<dbReference type="AlphaFoldDB" id="A0A9K3GGP3"/>
<dbReference type="FunFam" id="3.30.470.20:FF:000002">
    <property type="entry name" value="Succinate--CoA ligase [ADP-forming] subunit beta"/>
    <property type="match status" value="1"/>
</dbReference>
<dbReference type="SUPFAM" id="SSF56059">
    <property type="entry name" value="Glutathione synthetase ATP-binding domain-like"/>
    <property type="match status" value="1"/>
</dbReference>
<dbReference type="GO" id="GO:0005524">
    <property type="term" value="F:ATP binding"/>
    <property type="evidence" value="ECO:0007669"/>
    <property type="project" value="UniProtKB-UniRule"/>
</dbReference>
<keyword evidence="3 7" id="KW-0436">Ligase</keyword>
<evidence type="ECO:0000313" key="12">
    <source>
        <dbReference type="Proteomes" id="UP000265618"/>
    </source>
</evidence>
<dbReference type="SUPFAM" id="SSF52210">
    <property type="entry name" value="Succinyl-CoA synthetase domains"/>
    <property type="match status" value="1"/>
</dbReference>
<comment type="pathway">
    <text evidence="1 7">Carbohydrate metabolism; tricarboxylic acid cycle; succinate from succinyl-CoA (ligase route): step 1/1.</text>
</comment>
<keyword evidence="4 7" id="KW-0479">Metal-binding</keyword>
<dbReference type="Pfam" id="PF08442">
    <property type="entry name" value="ATP-grasp_2"/>
    <property type="match status" value="1"/>
</dbReference>
<dbReference type="PROSITE" id="PS01217">
    <property type="entry name" value="SUCCINYL_COA_LIG_3"/>
    <property type="match status" value="1"/>
</dbReference>
<keyword evidence="12" id="KW-1185">Reference proteome</keyword>
<dbReference type="InterPro" id="IPR005809">
    <property type="entry name" value="Succ_CoA_ligase-like_bsu"/>
</dbReference>
<dbReference type="InterPro" id="IPR013815">
    <property type="entry name" value="ATP_grasp_subdomain_1"/>
</dbReference>
<dbReference type="PANTHER" id="PTHR11815:SF10">
    <property type="entry name" value="SUCCINATE--COA LIGASE [GDP-FORMING] SUBUNIT BETA, MITOCHONDRIAL"/>
    <property type="match status" value="1"/>
</dbReference>
<gene>
    <name evidence="11" type="ORF">KIPB_004595</name>
</gene>
<protein>
    <recommendedName>
        <fullName evidence="7">Succinate--CoA ligase [ADP-forming] subunit beta, mitochondrial</fullName>
        <ecNumber evidence="7">6.2.1.5</ecNumber>
    </recommendedName>
    <alternativeName>
        <fullName evidence="7">Succinyl-CoA synthetase beta chain</fullName>
        <shortName evidence="7">SCS-beta</shortName>
    </alternativeName>
</protein>
<dbReference type="EC" id="6.2.1.5" evidence="7"/>
<dbReference type="InterPro" id="IPR005811">
    <property type="entry name" value="SUCC_ACL_C"/>
</dbReference>
<evidence type="ECO:0000256" key="6">
    <source>
        <dbReference type="ARBA" id="ARBA00022842"/>
    </source>
</evidence>
<keyword evidence="7" id="KW-0496">Mitochondrion</keyword>
<proteinExistence type="inferred from homology"/>
<dbReference type="GO" id="GO:0006104">
    <property type="term" value="P:succinyl-CoA metabolic process"/>
    <property type="evidence" value="ECO:0007669"/>
    <property type="project" value="TreeGrafter"/>
</dbReference>
<sequence length="416" mass="45201">MSLALVEKFSGVLSSAARSLVIHEYQAKGLLRDHGVKTLPGEVCWTPEEVVTVCEDLHANQGVNRFVVKSQIHAGGRGIGTFTDGFQGGVHLCDTPMEAKELAAHMINNTLVTKQTPPEGRLVRRVFIEGAADIERELYFSILMDRNSRGPMVVASVCGGVDIESVAHETPEMIITMPIDIDEGMTIEQAGELAKQLGFDRQPQQATEQILALYETFRSTDATQVEINPLAELKDGSAASLDAKLNFDANAEFRQEEVFAMRDMAEENWREIEATKFGLNYIGLDGNVGCLVNGAGLAMATLDVLKLNGAEPANFMDTAGAITIDKVCQALEIIMSDENVEVLLINVFGGIVSCKILAEGILKFNETKGLNIPLVVRMEGTHVEAGKALLEASPIEYYKADNLKEACEKAAQLSKK</sequence>
<dbReference type="Proteomes" id="UP000265618">
    <property type="component" value="Unassembled WGS sequence"/>
</dbReference>
<evidence type="ECO:0000256" key="5">
    <source>
        <dbReference type="ARBA" id="ARBA00022741"/>
    </source>
</evidence>
<dbReference type="GO" id="GO:0006099">
    <property type="term" value="P:tricarboxylic acid cycle"/>
    <property type="evidence" value="ECO:0007669"/>
    <property type="project" value="UniProtKB-UniRule"/>
</dbReference>
<evidence type="ECO:0000256" key="1">
    <source>
        <dbReference type="ARBA" id="ARBA00005064"/>
    </source>
</evidence>
<feature type="domain" description="ATP-citrate synthase/succinyl-CoA ligase C-terminal" evidence="9">
    <location>
        <begin position="291"/>
        <end position="410"/>
    </location>
</feature>
<dbReference type="GO" id="GO:0004775">
    <property type="term" value="F:succinate-CoA ligase (ADP-forming) activity"/>
    <property type="evidence" value="ECO:0007669"/>
    <property type="project" value="UniProtKB-UniRule"/>
</dbReference>
<comment type="caution">
    <text evidence="11">The sequence shown here is derived from an EMBL/GenBank/DDBJ whole genome shotgun (WGS) entry which is preliminary data.</text>
</comment>
<evidence type="ECO:0000256" key="3">
    <source>
        <dbReference type="ARBA" id="ARBA00022598"/>
    </source>
</evidence>
<organism evidence="11 12">
    <name type="scientific">Kipferlia bialata</name>
    <dbReference type="NCBI Taxonomy" id="797122"/>
    <lineage>
        <taxon>Eukaryota</taxon>
        <taxon>Metamonada</taxon>
        <taxon>Carpediemonas-like organisms</taxon>
        <taxon>Kipferlia</taxon>
    </lineage>
</organism>
<comment type="subunit">
    <text evidence="7 8">Heterodimer of an alpha and a beta subunit.</text>
</comment>
<feature type="binding site" evidence="7">
    <location>
        <position position="293"/>
    </location>
    <ligand>
        <name>substrate</name>
        <note>ligand shared with subunit alpha</note>
    </ligand>
</feature>
<keyword evidence="2 7" id="KW-0816">Tricarboxylic acid cycle</keyword>
<accession>A0A9K3GGP3</accession>
<feature type="binding site" evidence="7">
    <location>
        <begin position="76"/>
        <end position="78"/>
    </location>
    <ligand>
        <name>ATP</name>
        <dbReference type="ChEBI" id="CHEBI:30616"/>
    </ligand>
</feature>
<evidence type="ECO:0000259" key="9">
    <source>
        <dbReference type="Pfam" id="PF00549"/>
    </source>
</evidence>
<name>A0A9K3GGP3_9EUKA</name>
<dbReference type="HAMAP" id="MF_00558">
    <property type="entry name" value="Succ_CoA_beta"/>
    <property type="match status" value="1"/>
</dbReference>
<feature type="binding site" evidence="7">
    <location>
        <position position="69"/>
    </location>
    <ligand>
        <name>ATP</name>
        <dbReference type="ChEBI" id="CHEBI:30616"/>
    </ligand>
</feature>
<dbReference type="GO" id="GO:0042709">
    <property type="term" value="C:succinate-CoA ligase complex"/>
    <property type="evidence" value="ECO:0007669"/>
    <property type="project" value="TreeGrafter"/>
</dbReference>
<dbReference type="InterPro" id="IPR016102">
    <property type="entry name" value="Succinyl-CoA_synth-like"/>
</dbReference>
<dbReference type="Gene3D" id="3.30.1490.20">
    <property type="entry name" value="ATP-grasp fold, A domain"/>
    <property type="match status" value="1"/>
</dbReference>
<dbReference type="FunFam" id="3.40.50.261:FF:000001">
    <property type="entry name" value="Succinate--CoA ligase [ADP-forming] subunit beta"/>
    <property type="match status" value="1"/>
</dbReference>
<feature type="binding site" evidence="7">
    <location>
        <position position="228"/>
    </location>
    <ligand>
        <name>Mg(2+)</name>
        <dbReference type="ChEBI" id="CHEBI:18420"/>
    </ligand>
</feature>
<dbReference type="GO" id="GO:0000287">
    <property type="term" value="F:magnesium ion binding"/>
    <property type="evidence" value="ECO:0007669"/>
    <property type="project" value="UniProtKB-UniRule"/>
</dbReference>
<keyword evidence="6 7" id="KW-0460">Magnesium</keyword>
<keyword evidence="7" id="KW-0067">ATP-binding</keyword>
<reference evidence="11 12" key="1">
    <citation type="journal article" date="2018" name="PLoS ONE">
        <title>The draft genome of Kipferlia bialata reveals reductive genome evolution in fornicate parasites.</title>
        <authorList>
            <person name="Tanifuji G."/>
            <person name="Takabayashi S."/>
            <person name="Kume K."/>
            <person name="Takagi M."/>
            <person name="Nakayama T."/>
            <person name="Kamikawa R."/>
            <person name="Inagaki Y."/>
            <person name="Hashimoto T."/>
        </authorList>
    </citation>
    <scope>NUCLEOTIDE SEQUENCE [LARGE SCALE GENOMIC DNA]</scope>
    <source>
        <strain evidence="11">NY0173</strain>
    </source>
</reference>
<feature type="domain" description="ATP-grasp fold succinyl-CoA synthetase-type" evidence="10">
    <location>
        <begin position="22"/>
        <end position="231"/>
    </location>
</feature>
<feature type="binding site" evidence="7">
    <location>
        <position position="242"/>
    </location>
    <ligand>
        <name>Mg(2+)</name>
        <dbReference type="ChEBI" id="CHEBI:18420"/>
    </ligand>
</feature>
<dbReference type="NCBIfam" id="TIGR01016">
    <property type="entry name" value="sucCoAbeta"/>
    <property type="match status" value="1"/>
</dbReference>
<evidence type="ECO:0000256" key="4">
    <source>
        <dbReference type="ARBA" id="ARBA00022723"/>
    </source>
</evidence>
<dbReference type="OrthoDB" id="1552at2759"/>
<comment type="catalytic activity">
    <reaction evidence="7">
        <text>succinate + ATP + CoA = succinyl-CoA + ADP + phosphate</text>
        <dbReference type="Rhea" id="RHEA:17661"/>
        <dbReference type="ChEBI" id="CHEBI:30031"/>
        <dbReference type="ChEBI" id="CHEBI:30616"/>
        <dbReference type="ChEBI" id="CHEBI:43474"/>
        <dbReference type="ChEBI" id="CHEBI:57287"/>
        <dbReference type="ChEBI" id="CHEBI:57292"/>
        <dbReference type="ChEBI" id="CHEBI:456216"/>
        <dbReference type="EC" id="6.2.1.5"/>
    </reaction>
</comment>
<dbReference type="PANTHER" id="PTHR11815">
    <property type="entry name" value="SUCCINYL-COA SYNTHETASE BETA CHAIN"/>
    <property type="match status" value="1"/>
</dbReference>
<comment type="similarity">
    <text evidence="7 8">Belongs to the succinate/malate CoA ligase beta subunit family.</text>
</comment>
<evidence type="ECO:0000256" key="2">
    <source>
        <dbReference type="ARBA" id="ARBA00022532"/>
    </source>
</evidence>
<dbReference type="EMBL" id="BDIP01000992">
    <property type="protein sequence ID" value="GIQ83294.1"/>
    <property type="molecule type" value="Genomic_DNA"/>
</dbReference>
<evidence type="ECO:0000256" key="7">
    <source>
        <dbReference type="HAMAP-Rule" id="MF_03219"/>
    </source>
</evidence>
<evidence type="ECO:0000259" key="10">
    <source>
        <dbReference type="Pfam" id="PF08442"/>
    </source>
</evidence>
<dbReference type="Gene3D" id="3.30.470.20">
    <property type="entry name" value="ATP-grasp fold, B domain"/>
    <property type="match status" value="1"/>
</dbReference>
<feature type="binding site" evidence="7">
    <location>
        <position position="137"/>
    </location>
    <ligand>
        <name>ATP</name>
        <dbReference type="ChEBI" id="CHEBI:30616"/>
    </ligand>
</feature>
<dbReference type="NCBIfam" id="NF001913">
    <property type="entry name" value="PRK00696.1"/>
    <property type="match status" value="1"/>
</dbReference>
<evidence type="ECO:0000256" key="8">
    <source>
        <dbReference type="RuleBase" id="RU361258"/>
    </source>
</evidence>
<dbReference type="Gene3D" id="3.40.50.261">
    <property type="entry name" value="Succinyl-CoA synthetase domains"/>
    <property type="match status" value="1"/>
</dbReference>
<comment type="function">
    <text evidence="7">Succinyl-CoA synthetase functions in the citric acid cycle (TCA), coupling the hydrolysis of succinyl-CoA to the synthesis of ATP and thus represents the only step of substrate-level phosphorylation in the TCA. The beta subunit provides nucleotide specificity of the enzyme and binds the substrate succinate, while the binding sites for coenzyme A and phosphate are found in the alpha subunit.</text>
</comment>
<dbReference type="InterPro" id="IPR013650">
    <property type="entry name" value="ATP-grasp_succ-CoA_synth-type"/>
</dbReference>
<evidence type="ECO:0000313" key="11">
    <source>
        <dbReference type="EMBL" id="GIQ83294.1"/>
    </source>
</evidence>
<dbReference type="GO" id="GO:0005739">
    <property type="term" value="C:mitochondrion"/>
    <property type="evidence" value="ECO:0007669"/>
    <property type="project" value="UniProtKB-SubCell"/>
</dbReference>
<comment type="cofactor">
    <cofactor evidence="7">
        <name>Mg(2+)</name>
        <dbReference type="ChEBI" id="CHEBI:18420"/>
    </cofactor>
    <text evidence="7">Binds 1 Mg(2+) ion per subunit.</text>
</comment>
<comment type="subcellular location">
    <subcellularLocation>
        <location evidence="7">Mitochondrion</location>
    </subcellularLocation>
</comment>